<reference evidence="2" key="1">
    <citation type="journal article" date="2020" name="Nature">
        <title>Giant virus diversity and host interactions through global metagenomics.</title>
        <authorList>
            <person name="Schulz F."/>
            <person name="Roux S."/>
            <person name="Paez-Espino D."/>
            <person name="Jungbluth S."/>
            <person name="Walsh D.A."/>
            <person name="Denef V.J."/>
            <person name="McMahon K.D."/>
            <person name="Konstantinidis K.T."/>
            <person name="Eloe-Fadrosh E.A."/>
            <person name="Kyrpides N.C."/>
            <person name="Woyke T."/>
        </authorList>
    </citation>
    <scope>NUCLEOTIDE SEQUENCE</scope>
    <source>
        <strain evidence="2">GVMAG-S-ERX555965-48</strain>
    </source>
</reference>
<feature type="transmembrane region" description="Helical" evidence="1">
    <location>
        <begin position="35"/>
        <end position="60"/>
    </location>
</feature>
<dbReference type="AlphaFoldDB" id="A0A6C0AWM3"/>
<sequence length="68" mass="8332">MIWCLLKIYINCWFCSILYENYKLFNYSKNHEDCYYLNNVCIMSSCFVGSIVTLNSYFIYNDIIYYLQ</sequence>
<keyword evidence="1" id="KW-0472">Membrane</keyword>
<keyword evidence="1" id="KW-0812">Transmembrane</keyword>
<evidence type="ECO:0000313" key="2">
    <source>
        <dbReference type="EMBL" id="QHS84138.1"/>
    </source>
</evidence>
<evidence type="ECO:0000256" key="1">
    <source>
        <dbReference type="SAM" id="Phobius"/>
    </source>
</evidence>
<dbReference type="EMBL" id="MN738773">
    <property type="protein sequence ID" value="QHS84138.1"/>
    <property type="molecule type" value="Genomic_DNA"/>
</dbReference>
<organism evidence="2">
    <name type="scientific">viral metagenome</name>
    <dbReference type="NCBI Taxonomy" id="1070528"/>
    <lineage>
        <taxon>unclassified sequences</taxon>
        <taxon>metagenomes</taxon>
        <taxon>organismal metagenomes</taxon>
    </lineage>
</organism>
<keyword evidence="1" id="KW-1133">Transmembrane helix</keyword>
<proteinExistence type="predicted"/>
<name>A0A6C0AWM3_9ZZZZ</name>
<accession>A0A6C0AWM3</accession>
<protein>
    <submittedName>
        <fullName evidence="2">Uncharacterized protein</fullName>
    </submittedName>
</protein>